<organism evidence="1 2">
    <name type="scientific">Faecalicatena faecalis</name>
    <dbReference type="NCBI Taxonomy" id="2726362"/>
    <lineage>
        <taxon>Bacteria</taxon>
        <taxon>Bacillati</taxon>
        <taxon>Bacillota</taxon>
        <taxon>Clostridia</taxon>
        <taxon>Lachnospirales</taxon>
        <taxon>Lachnospiraceae</taxon>
        <taxon>Faecalicatena</taxon>
    </lineage>
</organism>
<dbReference type="EMBL" id="JABACJ020000002">
    <property type="protein sequence ID" value="MBU3874973.1"/>
    <property type="molecule type" value="Genomic_DNA"/>
</dbReference>
<name>A0ABS6D0C6_9FIRM</name>
<dbReference type="Proteomes" id="UP000723714">
    <property type="component" value="Unassembled WGS sequence"/>
</dbReference>
<evidence type="ECO:0000313" key="2">
    <source>
        <dbReference type="Proteomes" id="UP000723714"/>
    </source>
</evidence>
<dbReference type="RefSeq" id="WP_216239665.1">
    <property type="nucleotide sequence ID" value="NZ_JABACJ020000002.1"/>
</dbReference>
<proteinExistence type="predicted"/>
<evidence type="ECO:0000313" key="1">
    <source>
        <dbReference type="EMBL" id="MBU3874973.1"/>
    </source>
</evidence>
<protein>
    <submittedName>
        <fullName evidence="1">Uncharacterized protein</fullName>
    </submittedName>
</protein>
<dbReference type="InterPro" id="IPR058705">
    <property type="entry name" value="A_ENA"/>
</dbReference>
<comment type="caution">
    <text evidence="1">The sequence shown here is derived from an EMBL/GenBank/DDBJ whole genome shotgun (WGS) entry which is preliminary data.</text>
</comment>
<keyword evidence="2" id="KW-1185">Reference proteome</keyword>
<reference evidence="1 2" key="1">
    <citation type="submission" date="2021-06" db="EMBL/GenBank/DDBJ databases">
        <title>Faecalicatena sp. nov. isolated from porcine feces.</title>
        <authorList>
            <person name="Oh B.S."/>
            <person name="Lee J.H."/>
        </authorList>
    </citation>
    <scope>NUCLEOTIDE SEQUENCE [LARGE SCALE GENOMIC DNA]</scope>
    <source>
        <strain evidence="1 2">AGMB00832</strain>
    </source>
</reference>
<accession>A0ABS6D0C6</accession>
<sequence length="100" mass="10939">MGMPIITPGNTTADQAITNLIESIAMQENSLSHILNAEGEKMESIIDMDGTSTEELLRMNKSAELMISAVTRLELILQGKAELFIQCPLVPENSMNGMEE</sequence>
<gene>
    <name evidence="1" type="ORF">HGO97_003985</name>
</gene>
<dbReference type="Pfam" id="PF26595">
    <property type="entry name" value="A_ENA"/>
    <property type="match status" value="1"/>
</dbReference>